<reference evidence="6 7" key="2">
    <citation type="journal article" date="2016" name="Genome Announc.">
        <title>Complete Genome Sequences of Two Interactive Moderate Thermophiles, Paenibacillus napthalenovorans 32O-Y and Paenibacillus sp. 32O-W.</title>
        <authorList>
            <person name="Butler R.R.III."/>
            <person name="Wang J."/>
            <person name="Stark B.C."/>
            <person name="Pombert J.F."/>
        </authorList>
    </citation>
    <scope>NUCLEOTIDE SEQUENCE [LARGE SCALE GENOMIC DNA]</scope>
    <source>
        <strain evidence="6 7">32O-Y</strain>
    </source>
</reference>
<dbReference type="InterPro" id="IPR041628">
    <property type="entry name" value="ChlI/MoxR_AAA_lid"/>
</dbReference>
<comment type="similarity">
    <text evidence="3">Belongs to the MoxR family.</text>
</comment>
<dbReference type="GO" id="GO:0005524">
    <property type="term" value="F:ATP binding"/>
    <property type="evidence" value="ECO:0007669"/>
    <property type="project" value="UniProtKB-KW"/>
</dbReference>
<keyword evidence="7" id="KW-1185">Reference proteome</keyword>
<reference evidence="7" key="1">
    <citation type="submission" date="2015-12" db="EMBL/GenBank/DDBJ databases">
        <title>Complete genome sequences of two moderately thermophilic Paenibacillus species.</title>
        <authorList>
            <person name="Butler R.III."/>
            <person name="Wang J."/>
            <person name="Stark B.C."/>
            <person name="Pombert J.-F."/>
        </authorList>
    </citation>
    <scope>NUCLEOTIDE SEQUENCE [LARGE SCALE GENOMIC DNA]</scope>
    <source>
        <strain evidence="7">32O-Y</strain>
    </source>
</reference>
<feature type="domain" description="ATPase AAA-3" evidence="4">
    <location>
        <begin position="42"/>
        <end position="172"/>
    </location>
</feature>
<dbReference type="OrthoDB" id="9808397at2"/>
<dbReference type="SUPFAM" id="SSF52540">
    <property type="entry name" value="P-loop containing nucleoside triphosphate hydrolases"/>
    <property type="match status" value="1"/>
</dbReference>
<dbReference type="Pfam" id="PF17863">
    <property type="entry name" value="AAA_lid_2"/>
    <property type="match status" value="1"/>
</dbReference>
<dbReference type="RefSeq" id="WP_062407473.1">
    <property type="nucleotide sequence ID" value="NZ_CP013652.1"/>
</dbReference>
<dbReference type="Gene3D" id="1.10.8.80">
    <property type="entry name" value="Magnesium chelatase subunit I, C-Terminal domain"/>
    <property type="match status" value="1"/>
</dbReference>
<dbReference type="PIRSF" id="PIRSF002849">
    <property type="entry name" value="AAA_ATPase_chaperone_MoxR_prd"/>
    <property type="match status" value="1"/>
</dbReference>
<dbReference type="FunFam" id="3.40.50.300:FF:000640">
    <property type="entry name" value="MoxR family ATPase"/>
    <property type="match status" value="1"/>
</dbReference>
<dbReference type="PANTHER" id="PTHR42759">
    <property type="entry name" value="MOXR FAMILY PROTEIN"/>
    <property type="match status" value="1"/>
</dbReference>
<dbReference type="CDD" id="cd00009">
    <property type="entry name" value="AAA"/>
    <property type="match status" value="1"/>
</dbReference>
<sequence length="319" mass="35818">METMIREDILAIRRIQANLESCIFGKREEIQLLLTAMLAGGHVLLEDVPGTGKTVLIKALAKSIRGQYRRIQCNPDLLPTDITGVSIYHPKEEVFLFRPGPIMTNILLVDEINRATTKTQSALLEAMEERHITVDGESHDLPKPFLMLATQNPIDFEGTYVLPEAQLDRFMMKFSLGYPDAETETKMIVSQSISHPLDALEPVAEVEQILAIQEQVKQVHLDEAVARYLVSVIRLTREHPSIYLGASPRATLALVQAVKAFALLQQRDYVLPDDIKFLGPYVLGHRMILQAEARMEGVTVSSVLQSVFQQVKVPVRLEK</sequence>
<feature type="domain" description="ChlI/MoxR AAA lid" evidence="5">
    <location>
        <begin position="235"/>
        <end position="305"/>
    </location>
</feature>
<keyword evidence="1" id="KW-0547">Nucleotide-binding</keyword>
<dbReference type="Proteomes" id="UP000061660">
    <property type="component" value="Chromosome"/>
</dbReference>
<dbReference type="AlphaFoldDB" id="A0A0U2W1I7"/>
<organism evidence="6 7">
    <name type="scientific">Paenibacillus naphthalenovorans</name>
    <dbReference type="NCBI Taxonomy" id="162209"/>
    <lineage>
        <taxon>Bacteria</taxon>
        <taxon>Bacillati</taxon>
        <taxon>Bacillota</taxon>
        <taxon>Bacilli</taxon>
        <taxon>Bacillales</taxon>
        <taxon>Paenibacillaceae</taxon>
        <taxon>Paenibacillus</taxon>
    </lineage>
</organism>
<evidence type="ECO:0000313" key="6">
    <source>
        <dbReference type="EMBL" id="ALS21245.1"/>
    </source>
</evidence>
<proteinExistence type="inferred from homology"/>
<dbReference type="PATRIC" id="fig|162209.4.peg.922"/>
<dbReference type="STRING" id="162209.IJ22_08630"/>
<dbReference type="EMBL" id="CP013652">
    <property type="protein sequence ID" value="ALS21245.1"/>
    <property type="molecule type" value="Genomic_DNA"/>
</dbReference>
<gene>
    <name evidence="6" type="ORF">IJ22_08630</name>
</gene>
<evidence type="ECO:0000313" key="7">
    <source>
        <dbReference type="Proteomes" id="UP000061660"/>
    </source>
</evidence>
<evidence type="ECO:0000256" key="1">
    <source>
        <dbReference type="ARBA" id="ARBA00022741"/>
    </source>
</evidence>
<dbReference type="GO" id="GO:0016887">
    <property type="term" value="F:ATP hydrolysis activity"/>
    <property type="evidence" value="ECO:0007669"/>
    <property type="project" value="InterPro"/>
</dbReference>
<dbReference type="Pfam" id="PF07726">
    <property type="entry name" value="AAA_3"/>
    <property type="match status" value="1"/>
</dbReference>
<evidence type="ECO:0000259" key="4">
    <source>
        <dbReference type="Pfam" id="PF07726"/>
    </source>
</evidence>
<dbReference type="InterPro" id="IPR011703">
    <property type="entry name" value="ATPase_AAA-3"/>
</dbReference>
<evidence type="ECO:0000256" key="2">
    <source>
        <dbReference type="ARBA" id="ARBA00022840"/>
    </source>
</evidence>
<dbReference type="InterPro" id="IPR027417">
    <property type="entry name" value="P-loop_NTPase"/>
</dbReference>
<keyword evidence="2" id="KW-0067">ATP-binding</keyword>
<dbReference type="InterPro" id="IPR050764">
    <property type="entry name" value="CbbQ/NirQ/NorQ/GpvN"/>
</dbReference>
<dbReference type="KEGG" id="pnp:IJ22_08630"/>
<dbReference type="PANTHER" id="PTHR42759:SF5">
    <property type="entry name" value="METHANOL DEHYDROGENASE REGULATOR"/>
    <property type="match status" value="1"/>
</dbReference>
<evidence type="ECO:0000259" key="5">
    <source>
        <dbReference type="Pfam" id="PF17863"/>
    </source>
</evidence>
<evidence type="ECO:0000256" key="3">
    <source>
        <dbReference type="ARBA" id="ARBA00061607"/>
    </source>
</evidence>
<name>A0A0U2W1I7_9BACL</name>
<protein>
    <submittedName>
        <fullName evidence="6">Magnesium chelatase</fullName>
    </submittedName>
</protein>
<dbReference type="Gene3D" id="3.40.50.300">
    <property type="entry name" value="P-loop containing nucleotide triphosphate hydrolases"/>
    <property type="match status" value="1"/>
</dbReference>
<accession>A0A0U2W1I7</accession>